<gene>
    <name evidence="1" type="ORF">PK35_13140</name>
</gene>
<dbReference type="InterPro" id="IPR011463">
    <property type="entry name" value="DUF1569"/>
</dbReference>
<dbReference type="Pfam" id="PF07606">
    <property type="entry name" value="DUF1569"/>
    <property type="match status" value="1"/>
</dbReference>
<proteinExistence type="predicted"/>
<dbReference type="Gene3D" id="1.20.120.450">
    <property type="entry name" value="dinb family like domain"/>
    <property type="match status" value="1"/>
</dbReference>
<dbReference type="RefSeq" id="WP_044627148.1">
    <property type="nucleotide sequence ID" value="NZ_JTDV01000013.1"/>
</dbReference>
<dbReference type="PATRIC" id="fig|1382798.3.peg.1189"/>
<dbReference type="InterPro" id="IPR034660">
    <property type="entry name" value="DinB/YfiT-like"/>
</dbReference>
<comment type="caution">
    <text evidence="1">The sequence shown here is derived from an EMBL/GenBank/DDBJ whole genome shotgun (WGS) entry which is preliminary data.</text>
</comment>
<evidence type="ECO:0000313" key="1">
    <source>
        <dbReference type="EMBL" id="KJD31826.1"/>
    </source>
</evidence>
<dbReference type="Proteomes" id="UP000032361">
    <property type="component" value="Unassembled WGS sequence"/>
</dbReference>
<evidence type="ECO:0008006" key="3">
    <source>
        <dbReference type="Google" id="ProtNLM"/>
    </source>
</evidence>
<protein>
    <recommendedName>
        <fullName evidence="3">DUF1569 domain-containing protein</fullName>
    </recommendedName>
</protein>
<dbReference type="AlphaFoldDB" id="A0A0D7VYB4"/>
<dbReference type="OrthoDB" id="981199at2"/>
<reference evidence="1 2" key="1">
    <citation type="journal article" date="2015" name="Antonie Van Leeuwenhoek">
        <title>Tamlana nanhaiensis sp. nov., isolated from surface seawater collected from the South China Sea.</title>
        <authorList>
            <person name="Liu X."/>
            <person name="Lai Q."/>
            <person name="Du Y."/>
            <person name="Li G."/>
            <person name="Sun F."/>
            <person name="Shao Z."/>
        </authorList>
    </citation>
    <scope>NUCLEOTIDE SEQUENCE [LARGE SCALE GENOMIC DNA]</scope>
    <source>
        <strain evidence="1 2">FHC16</strain>
    </source>
</reference>
<keyword evidence="2" id="KW-1185">Reference proteome</keyword>
<name>A0A0D7VYB4_9FLAO</name>
<dbReference type="EMBL" id="JTDV01000013">
    <property type="protein sequence ID" value="KJD31826.1"/>
    <property type="molecule type" value="Genomic_DNA"/>
</dbReference>
<sequence length="155" mass="18179">MSNRQLDILTQQLAQIENLIPQINLTNTKTSKASIGWHLDHSLKVFNVVSTATIQSNPEDYKWTFNFWRALLLPINYIPRGKAKAPKYVLPPENILEQDIRNQLETARFNLNALQHLPKTSYFKHFIFGKLSKKKTLRFLQMHTHHHLKIINKIL</sequence>
<accession>A0A0D7VYB4</accession>
<evidence type="ECO:0000313" key="2">
    <source>
        <dbReference type="Proteomes" id="UP000032361"/>
    </source>
</evidence>
<organism evidence="1 2">
    <name type="scientific">Neotamlana nanhaiensis</name>
    <dbReference type="NCBI Taxonomy" id="1382798"/>
    <lineage>
        <taxon>Bacteria</taxon>
        <taxon>Pseudomonadati</taxon>
        <taxon>Bacteroidota</taxon>
        <taxon>Flavobacteriia</taxon>
        <taxon>Flavobacteriales</taxon>
        <taxon>Flavobacteriaceae</taxon>
        <taxon>Neotamlana</taxon>
    </lineage>
</organism>